<dbReference type="RefSeq" id="WP_015217154.1">
    <property type="nucleotide sequence ID" value="NC_019771.1"/>
</dbReference>
<dbReference type="AlphaFoldDB" id="K9ZQA4"/>
<proteinExistence type="predicted"/>
<name>K9ZQA4_ANACC</name>
<dbReference type="InterPro" id="IPR011629">
    <property type="entry name" value="CobW-like_C"/>
</dbReference>
<dbReference type="KEGG" id="acy:Anacy_5210"/>
<dbReference type="Proteomes" id="UP000010474">
    <property type="component" value="Chromosome"/>
</dbReference>
<dbReference type="EMBL" id="CP003659">
    <property type="protein sequence ID" value="AFZ60540.1"/>
    <property type="molecule type" value="Genomic_DNA"/>
</dbReference>
<dbReference type="eggNOG" id="ENOG502ZBDH">
    <property type="taxonomic scope" value="Bacteria"/>
</dbReference>
<dbReference type="Pfam" id="PF07683">
    <property type="entry name" value="CobW_C"/>
    <property type="match status" value="1"/>
</dbReference>
<evidence type="ECO:0000259" key="1">
    <source>
        <dbReference type="Pfam" id="PF07683"/>
    </source>
</evidence>
<dbReference type="PATRIC" id="fig|272123.3.peg.5660"/>
<reference evidence="3" key="1">
    <citation type="journal article" date="2013" name="Proc. Natl. Acad. Sci. U.S.A.">
        <title>Improving the coverage of the cyanobacterial phylum using diversity-driven genome sequencing.</title>
        <authorList>
            <person name="Shih P.M."/>
            <person name="Wu D."/>
            <person name="Latifi A."/>
            <person name="Axen S.D."/>
            <person name="Fewer D.P."/>
            <person name="Talla E."/>
            <person name="Calteau A."/>
            <person name="Cai F."/>
            <person name="Tandeau de Marsac N."/>
            <person name="Rippka R."/>
            <person name="Herdman M."/>
            <person name="Sivonen K."/>
            <person name="Coursin T."/>
            <person name="Laurent T."/>
            <person name="Goodwin L."/>
            <person name="Nolan M."/>
            <person name="Davenport K.W."/>
            <person name="Han C.S."/>
            <person name="Rubin E.M."/>
            <person name="Eisen J.A."/>
            <person name="Woyke T."/>
            <person name="Gugger M."/>
            <person name="Kerfeld C.A."/>
        </authorList>
    </citation>
    <scope>NUCLEOTIDE SEQUENCE [LARGE SCALE GENOMIC DNA]</scope>
    <source>
        <strain evidence="3">ATCC 27899 / PCC 7122</strain>
    </source>
</reference>
<protein>
    <recommendedName>
        <fullName evidence="1">CobW C-terminal domain-containing protein</fullName>
    </recommendedName>
</protein>
<dbReference type="OrthoDB" id="539483at2"/>
<evidence type="ECO:0000313" key="2">
    <source>
        <dbReference type="EMBL" id="AFZ60540.1"/>
    </source>
</evidence>
<keyword evidence="3" id="KW-1185">Reference proteome</keyword>
<evidence type="ECO:0000313" key="3">
    <source>
        <dbReference type="Proteomes" id="UP000010474"/>
    </source>
</evidence>
<sequence length="257" mass="28588">MTIPSITVVAGLSGSGKTNWIYQQIRDIKSVDKLIYFSPGTGNVIVDQTRIATDFPGIQVFGDGQEIEFFHQLPKADAVYVELGFYLELKSIVSGLDNLTYRAVAVLPPNTKNTEYNSWAEEIVYGAPAQTMTVENLWRVATTGQVIDENSLEEFWYEITHGAYGVVSRAKGIFDVNDGRSLYCNFVAGVPQTDFLELDLPRCLEGRPQRFSGIEVVGKNLDEPSLKQTLSDCCLSDSLIVQYQQQVKEILLAEQQG</sequence>
<dbReference type="STRING" id="272123.Anacy_5210"/>
<gene>
    <name evidence="2" type="ordered locus">Anacy_5210</name>
</gene>
<accession>K9ZQA4</accession>
<feature type="domain" description="CobW C-terminal" evidence="1">
    <location>
        <begin position="143"/>
        <end position="233"/>
    </location>
</feature>
<dbReference type="HOGENOM" id="CLU_1041306_0_0_3"/>
<organism evidence="2 3">
    <name type="scientific">Anabaena cylindrica (strain ATCC 27899 / PCC 7122)</name>
    <dbReference type="NCBI Taxonomy" id="272123"/>
    <lineage>
        <taxon>Bacteria</taxon>
        <taxon>Bacillati</taxon>
        <taxon>Cyanobacteriota</taxon>
        <taxon>Cyanophyceae</taxon>
        <taxon>Nostocales</taxon>
        <taxon>Nostocaceae</taxon>
        <taxon>Anabaena</taxon>
    </lineage>
</organism>